<evidence type="ECO:0000256" key="4">
    <source>
        <dbReference type="ARBA" id="ARBA00022679"/>
    </source>
</evidence>
<evidence type="ECO:0000256" key="5">
    <source>
        <dbReference type="ARBA" id="ARBA00022691"/>
    </source>
</evidence>
<dbReference type="OrthoDB" id="9808773at2"/>
<dbReference type="STRING" id="224999.GCA_001485475_00875"/>
<dbReference type="Pfam" id="PF02527">
    <property type="entry name" value="GidB"/>
    <property type="match status" value="1"/>
</dbReference>
<dbReference type="PANTHER" id="PTHR31760:SF0">
    <property type="entry name" value="S-ADENOSYL-L-METHIONINE-DEPENDENT METHYLTRANSFERASES SUPERFAMILY PROTEIN"/>
    <property type="match status" value="1"/>
</dbReference>
<dbReference type="RefSeq" id="WP_059032093.1">
    <property type="nucleotide sequence ID" value="NZ_BSDN01000003.1"/>
</dbReference>
<evidence type="ECO:0000313" key="8">
    <source>
        <dbReference type="Proteomes" id="UP000062160"/>
    </source>
</evidence>
<name>A0A0U9HDI8_9FIRM</name>
<reference evidence="7" key="1">
    <citation type="journal article" date="2016" name="Genome Announc.">
        <title>Draft Genome Sequence of the Syntrophic Lactate-Degrading Bacterium Tepidanaerobacter syntrophicus JLT.</title>
        <authorList>
            <person name="Matsuura N."/>
            <person name="Ohashi A."/>
            <person name="Tourlousse D.M."/>
            <person name="Sekiguchi Y."/>
        </authorList>
    </citation>
    <scope>NUCLEOTIDE SEQUENCE [LARGE SCALE GENOMIC DNA]</scope>
    <source>
        <strain evidence="7">JL</strain>
    </source>
</reference>
<dbReference type="Proteomes" id="UP000062160">
    <property type="component" value="Unassembled WGS sequence"/>
</dbReference>
<sequence length="238" mass="26588">MADFKEILRCEAQKSSIPLEPDKIQQLDTFRCLLLEKNKYINLTNITEDEDFARKHIIDSLIITKHVSIPYGARVADIGTGAGIPGLILKIYRPDIKLLLVESIRKKTDFLEDVVKKMNISDVHVVNKRAEEAGHSAIYREKYDIVTARAVSSLNTLVEICLPFAKIGGVFLALKGTEPEEEIDAAQNAINILGGKLTAYHKYSLDGISYRSLLVISKVKNSPEKYPRSPAAIKKKPL</sequence>
<keyword evidence="4 6" id="KW-0808">Transferase</keyword>
<proteinExistence type="inferred from homology"/>
<dbReference type="EC" id="2.1.1.-" evidence="6"/>
<dbReference type="GO" id="GO:0070043">
    <property type="term" value="F:rRNA (guanine-N7-)-methyltransferase activity"/>
    <property type="evidence" value="ECO:0007669"/>
    <property type="project" value="UniProtKB-UniRule"/>
</dbReference>
<evidence type="ECO:0000256" key="2">
    <source>
        <dbReference type="ARBA" id="ARBA00022552"/>
    </source>
</evidence>
<comment type="similarity">
    <text evidence="6">Belongs to the methyltransferase superfamily. RNA methyltransferase RsmG family.</text>
</comment>
<dbReference type="NCBIfam" id="TIGR00138">
    <property type="entry name" value="rsmG_gidB"/>
    <property type="match status" value="1"/>
</dbReference>
<dbReference type="GO" id="GO:0005829">
    <property type="term" value="C:cytosol"/>
    <property type="evidence" value="ECO:0007669"/>
    <property type="project" value="TreeGrafter"/>
</dbReference>
<dbReference type="PANTHER" id="PTHR31760">
    <property type="entry name" value="S-ADENOSYL-L-METHIONINE-DEPENDENT METHYLTRANSFERASES SUPERFAMILY PROTEIN"/>
    <property type="match status" value="1"/>
</dbReference>
<dbReference type="SUPFAM" id="SSF53335">
    <property type="entry name" value="S-adenosyl-L-methionine-dependent methyltransferases"/>
    <property type="match status" value="1"/>
</dbReference>
<comment type="subcellular location">
    <subcellularLocation>
        <location evidence="6">Cytoplasm</location>
    </subcellularLocation>
</comment>
<comment type="caution">
    <text evidence="6">Lacks conserved residue(s) required for the propagation of feature annotation.</text>
</comment>
<keyword evidence="1 6" id="KW-0963">Cytoplasm</keyword>
<dbReference type="InterPro" id="IPR003682">
    <property type="entry name" value="rRNA_ssu_MeTfrase_G"/>
</dbReference>
<keyword evidence="8" id="KW-1185">Reference proteome</keyword>
<dbReference type="HAMAP" id="MF_00074">
    <property type="entry name" value="16SrRNA_methyltr_G"/>
    <property type="match status" value="1"/>
</dbReference>
<keyword evidence="2 6" id="KW-0698">rRNA processing</keyword>
<gene>
    <name evidence="6" type="primary">rsmG</name>
    <name evidence="7" type="ORF">TSYNT_6250</name>
</gene>
<evidence type="ECO:0000313" key="7">
    <source>
        <dbReference type="EMBL" id="GAQ24869.1"/>
    </source>
</evidence>
<dbReference type="EMBL" id="DF977000">
    <property type="protein sequence ID" value="GAQ24869.1"/>
    <property type="molecule type" value="Genomic_DNA"/>
</dbReference>
<protein>
    <recommendedName>
        <fullName evidence="6">Ribosomal RNA small subunit methyltransferase G</fullName>
        <ecNumber evidence="6">2.1.1.-</ecNumber>
    </recommendedName>
    <alternativeName>
        <fullName evidence="6">16S rRNA 7-methylguanosine methyltransferase</fullName>
        <shortName evidence="6">16S rRNA m7G methyltransferase</shortName>
    </alternativeName>
</protein>
<evidence type="ECO:0000256" key="6">
    <source>
        <dbReference type="HAMAP-Rule" id="MF_00074"/>
    </source>
</evidence>
<dbReference type="InterPro" id="IPR029063">
    <property type="entry name" value="SAM-dependent_MTases_sf"/>
</dbReference>
<dbReference type="FunFam" id="3.40.50.150:FF:000041">
    <property type="entry name" value="Ribosomal RNA small subunit methyltransferase G"/>
    <property type="match status" value="1"/>
</dbReference>
<dbReference type="AlphaFoldDB" id="A0A0U9HDI8"/>
<dbReference type="Gene3D" id="3.40.50.150">
    <property type="entry name" value="Vaccinia Virus protein VP39"/>
    <property type="match status" value="1"/>
</dbReference>
<keyword evidence="5 6" id="KW-0949">S-adenosyl-L-methionine</keyword>
<organism evidence="7">
    <name type="scientific">Tepidanaerobacter syntrophicus</name>
    <dbReference type="NCBI Taxonomy" id="224999"/>
    <lineage>
        <taxon>Bacteria</taxon>
        <taxon>Bacillati</taxon>
        <taxon>Bacillota</taxon>
        <taxon>Clostridia</taxon>
        <taxon>Thermosediminibacterales</taxon>
        <taxon>Tepidanaerobacteraceae</taxon>
        <taxon>Tepidanaerobacter</taxon>
    </lineage>
</organism>
<feature type="binding site" evidence="6">
    <location>
        <position position="149"/>
    </location>
    <ligand>
        <name>S-adenosyl-L-methionine</name>
        <dbReference type="ChEBI" id="CHEBI:59789"/>
    </ligand>
</feature>
<evidence type="ECO:0000256" key="3">
    <source>
        <dbReference type="ARBA" id="ARBA00022603"/>
    </source>
</evidence>
<feature type="binding site" evidence="6">
    <location>
        <position position="79"/>
    </location>
    <ligand>
        <name>S-adenosyl-L-methionine</name>
        <dbReference type="ChEBI" id="CHEBI:59789"/>
    </ligand>
</feature>
<dbReference type="PIRSF" id="PIRSF003078">
    <property type="entry name" value="GidB"/>
    <property type="match status" value="1"/>
</dbReference>
<feature type="binding site" evidence="6">
    <location>
        <begin position="130"/>
        <end position="131"/>
    </location>
    <ligand>
        <name>S-adenosyl-L-methionine</name>
        <dbReference type="ChEBI" id="CHEBI:59789"/>
    </ligand>
</feature>
<comment type="function">
    <text evidence="6">Specifically methylates the N7 position of a guanine in 16S rRNA.</text>
</comment>
<keyword evidence="3 6" id="KW-0489">Methyltransferase</keyword>
<accession>A0A0U9HDI8</accession>
<evidence type="ECO:0000256" key="1">
    <source>
        <dbReference type="ARBA" id="ARBA00022490"/>
    </source>
</evidence>